<name>A0A165TZU2_9APHY</name>
<feature type="compositionally biased region" description="Pro residues" evidence="1">
    <location>
        <begin position="1"/>
        <end position="10"/>
    </location>
</feature>
<dbReference type="AlphaFoldDB" id="A0A165TZU2"/>
<dbReference type="Proteomes" id="UP000076727">
    <property type="component" value="Unassembled WGS sequence"/>
</dbReference>
<evidence type="ECO:0000313" key="2">
    <source>
        <dbReference type="EMBL" id="KZT74189.1"/>
    </source>
</evidence>
<dbReference type="EMBL" id="KV429034">
    <property type="protein sequence ID" value="KZT74189.1"/>
    <property type="molecule type" value="Genomic_DNA"/>
</dbReference>
<proteinExistence type="predicted"/>
<keyword evidence="3" id="KW-1185">Reference proteome</keyword>
<reference evidence="2 3" key="1">
    <citation type="journal article" date="2016" name="Mol. Biol. Evol.">
        <title>Comparative Genomics of Early-Diverging Mushroom-Forming Fungi Provides Insights into the Origins of Lignocellulose Decay Capabilities.</title>
        <authorList>
            <person name="Nagy L.G."/>
            <person name="Riley R."/>
            <person name="Tritt A."/>
            <person name="Adam C."/>
            <person name="Daum C."/>
            <person name="Floudas D."/>
            <person name="Sun H."/>
            <person name="Yadav J.S."/>
            <person name="Pangilinan J."/>
            <person name="Larsson K.H."/>
            <person name="Matsuura K."/>
            <person name="Barry K."/>
            <person name="Labutti K."/>
            <person name="Kuo R."/>
            <person name="Ohm R.A."/>
            <person name="Bhattacharya S.S."/>
            <person name="Shirouzu T."/>
            <person name="Yoshinaga Y."/>
            <person name="Martin F.M."/>
            <person name="Grigoriev I.V."/>
            <person name="Hibbett D.S."/>
        </authorList>
    </citation>
    <scope>NUCLEOTIDE SEQUENCE [LARGE SCALE GENOMIC DNA]</scope>
    <source>
        <strain evidence="2 3">L-15889</strain>
    </source>
</reference>
<gene>
    <name evidence="2" type="ORF">DAEQUDRAFT_721075</name>
</gene>
<feature type="region of interest" description="Disordered" evidence="1">
    <location>
        <begin position="1"/>
        <end position="24"/>
    </location>
</feature>
<organism evidence="2 3">
    <name type="scientific">Daedalea quercina L-15889</name>
    <dbReference type="NCBI Taxonomy" id="1314783"/>
    <lineage>
        <taxon>Eukaryota</taxon>
        <taxon>Fungi</taxon>
        <taxon>Dikarya</taxon>
        <taxon>Basidiomycota</taxon>
        <taxon>Agaricomycotina</taxon>
        <taxon>Agaricomycetes</taxon>
        <taxon>Polyporales</taxon>
        <taxon>Fomitopsis</taxon>
    </lineage>
</organism>
<evidence type="ECO:0000256" key="1">
    <source>
        <dbReference type="SAM" id="MobiDB-lite"/>
    </source>
</evidence>
<evidence type="ECO:0000313" key="3">
    <source>
        <dbReference type="Proteomes" id="UP000076727"/>
    </source>
</evidence>
<accession>A0A165TZU2</accession>
<sequence>MAKSTPPPASGRPSASAGWVPSQSPSQCALSRTASPSCAPACTRTMSDFEASKSEELVIWQTFVVMQCACTFQGMIGAALVERVDGRELATGRRLDVIQASLAGAVGSLLIQIALALRRQYLAGAGRKDSFLVASSYCVRKGGPNPRLRALPVLPRH</sequence>
<protein>
    <submittedName>
        <fullName evidence="2">Uncharacterized protein</fullName>
    </submittedName>
</protein>